<sequence>MALKPRYKRRIFWSIITAFGLLIMAIVLIPPMITLNNLKPKIEQTIAEQTGVSAEIKGDINFSLLGRAMIVAHDVSIKHGSIGAMMFSVPFTSIFNLEDAKLNGAVSIYNANIHINNLIPQNFNTLVKIYNSDITFRDREIRIIDAVLNNGHLVGTIRTQKHKYDVDFENDEFFIRNQNDKLEISGRLFNNGSVRGTISMETDNINRWFGFAEPKIDKTINLTMNFDWDGGKGWKFQDIDMGKIKGNITIMPNGERIVQLSGTNINYDLSFLTKPSRLYYQTKFDLDFYGALTFGDKVFKHIKIDATGTKDALKVTNIVADDIAITGGEIDADGAKNLLITMPYEGVPATCTFFGTPDDWNCVRFSYEDYVGAVSVSPDKFDILIYSQAPMPERNTFIKKLLKLAPRGKMNFEFANIAGTYEINGDEIKPTYKFAKGKSLSWLNPNVKQIPKFMQNAIGDFSWENGAMHFVPDSGMWELYLTENHFYISGTNAKDWFPDIDMQAFNNLSYSVSGNYSGENVSNLEIKIAGHTFTGSVIGKNITLHTDMLDIDSFISQNYLDNYEELGYLTAAPITIPFLLPLNISLSADALIYNGIVFKNFVYSLKPDIQTFSITDKDRGNLLATFKRSGNKYDIFAQLNKFVIDGNLLSNNMPLNVQNSTITAEINMQTSGLIAHDLEYNMRGDLDLTFDGGYLVGIGIDDLFASADTINTFNAEYALSYALEGGKSALKSMRIVGAYDKGKFETTTPIILRLRHTDGTGEMFIDNGNMTASFNLVLRGTSPVPSPIDLQIYPDNSRKYSLSEIMKNFDVTFMRDFVKTHDKF</sequence>
<evidence type="ECO:0000256" key="1">
    <source>
        <dbReference type="SAM" id="Phobius"/>
    </source>
</evidence>
<keyword evidence="1" id="KW-0472">Membrane</keyword>
<reference evidence="2" key="2">
    <citation type="journal article" date="2021" name="PeerJ">
        <title>Extensive microbial diversity within the chicken gut microbiome revealed by metagenomics and culture.</title>
        <authorList>
            <person name="Gilroy R."/>
            <person name="Ravi A."/>
            <person name="Getino M."/>
            <person name="Pursley I."/>
            <person name="Horton D.L."/>
            <person name="Alikhan N.F."/>
            <person name="Baker D."/>
            <person name="Gharbi K."/>
            <person name="Hall N."/>
            <person name="Watson M."/>
            <person name="Adriaenssens E.M."/>
            <person name="Foster-Nyarko E."/>
            <person name="Jarju S."/>
            <person name="Secka A."/>
            <person name="Antonio M."/>
            <person name="Oren A."/>
            <person name="Chaudhuri R.R."/>
            <person name="La Ragione R."/>
            <person name="Hildebrand F."/>
            <person name="Pallen M.J."/>
        </authorList>
    </citation>
    <scope>NUCLEOTIDE SEQUENCE</scope>
    <source>
        <strain evidence="2">CHK136-897</strain>
    </source>
</reference>
<dbReference type="Proteomes" id="UP000824142">
    <property type="component" value="Unassembled WGS sequence"/>
</dbReference>
<name>A0A9D1MSU1_9PROT</name>
<accession>A0A9D1MSU1</accession>
<dbReference type="AlphaFoldDB" id="A0A9D1MSU1"/>
<evidence type="ECO:0000313" key="3">
    <source>
        <dbReference type="Proteomes" id="UP000824142"/>
    </source>
</evidence>
<organism evidence="2 3">
    <name type="scientific">Candidatus Enterousia avicola</name>
    <dbReference type="NCBI Taxonomy" id="2840787"/>
    <lineage>
        <taxon>Bacteria</taxon>
        <taxon>Pseudomonadati</taxon>
        <taxon>Pseudomonadota</taxon>
        <taxon>Alphaproteobacteria</taxon>
        <taxon>Candidatus Enterousia</taxon>
    </lineage>
</organism>
<keyword evidence="1" id="KW-1133">Transmembrane helix</keyword>
<protein>
    <submittedName>
        <fullName evidence="2">Uncharacterized protein</fullName>
    </submittedName>
</protein>
<proteinExistence type="predicted"/>
<reference evidence="2" key="1">
    <citation type="submission" date="2020-10" db="EMBL/GenBank/DDBJ databases">
        <authorList>
            <person name="Gilroy R."/>
        </authorList>
    </citation>
    <scope>NUCLEOTIDE SEQUENCE</scope>
    <source>
        <strain evidence="2">CHK136-897</strain>
    </source>
</reference>
<keyword evidence="1" id="KW-0812">Transmembrane</keyword>
<dbReference type="EMBL" id="DVNO01000036">
    <property type="protein sequence ID" value="HIU65859.1"/>
    <property type="molecule type" value="Genomic_DNA"/>
</dbReference>
<evidence type="ECO:0000313" key="2">
    <source>
        <dbReference type="EMBL" id="HIU65859.1"/>
    </source>
</evidence>
<feature type="transmembrane region" description="Helical" evidence="1">
    <location>
        <begin position="12"/>
        <end position="33"/>
    </location>
</feature>
<comment type="caution">
    <text evidence="2">The sequence shown here is derived from an EMBL/GenBank/DDBJ whole genome shotgun (WGS) entry which is preliminary data.</text>
</comment>
<gene>
    <name evidence="2" type="ORF">IAC63_04460</name>
</gene>